<dbReference type="Gene3D" id="3.40.50.300">
    <property type="entry name" value="P-loop containing nucleotide triphosphate hydrolases"/>
    <property type="match status" value="2"/>
</dbReference>
<keyword evidence="4 10" id="KW-0812">Transmembrane</keyword>
<accession>A0A328HGX3</accession>
<keyword evidence="2" id="KW-0813">Transport</keyword>
<evidence type="ECO:0000256" key="7">
    <source>
        <dbReference type="ARBA" id="ARBA00022840"/>
    </source>
</evidence>
<feature type="domain" description="ABC transporter" evidence="11">
    <location>
        <begin position="277"/>
        <end position="527"/>
    </location>
</feature>
<feature type="transmembrane region" description="Helical" evidence="10">
    <location>
        <begin position="809"/>
        <end position="831"/>
    </location>
</feature>
<evidence type="ECO:0000256" key="6">
    <source>
        <dbReference type="ARBA" id="ARBA00022741"/>
    </source>
</evidence>
<feature type="transmembrane region" description="Helical" evidence="10">
    <location>
        <begin position="785"/>
        <end position="802"/>
    </location>
</feature>
<dbReference type="GO" id="GO:0005524">
    <property type="term" value="F:ATP binding"/>
    <property type="evidence" value="ECO:0007669"/>
    <property type="project" value="UniProtKB-KW"/>
</dbReference>
<dbReference type="PANTHER" id="PTHR43790:SF9">
    <property type="entry name" value="GALACTOFURANOSE TRANSPORTER ATP-BINDING PROTEIN YTFR"/>
    <property type="match status" value="1"/>
</dbReference>
<organism evidence="12 13">
    <name type="scientific">Arthrobacter globiformis</name>
    <dbReference type="NCBI Taxonomy" id="1665"/>
    <lineage>
        <taxon>Bacteria</taxon>
        <taxon>Bacillati</taxon>
        <taxon>Actinomycetota</taxon>
        <taxon>Actinomycetes</taxon>
        <taxon>Micrococcales</taxon>
        <taxon>Micrococcaceae</taxon>
        <taxon>Arthrobacter</taxon>
    </lineage>
</organism>
<evidence type="ECO:0000313" key="12">
    <source>
        <dbReference type="EMBL" id="RAM37394.1"/>
    </source>
</evidence>
<feature type="transmembrane region" description="Helical" evidence="10">
    <location>
        <begin position="577"/>
        <end position="599"/>
    </location>
</feature>
<dbReference type="PANTHER" id="PTHR43790">
    <property type="entry name" value="CARBOHYDRATE TRANSPORT ATP-BINDING PROTEIN MG119-RELATED"/>
    <property type="match status" value="1"/>
</dbReference>
<feature type="transmembrane region" description="Helical" evidence="10">
    <location>
        <begin position="665"/>
        <end position="683"/>
    </location>
</feature>
<dbReference type="InterPro" id="IPR001851">
    <property type="entry name" value="ABC_transp_permease"/>
</dbReference>
<keyword evidence="9 10" id="KW-0472">Membrane</keyword>
<feature type="transmembrane region" description="Helical" evidence="10">
    <location>
        <begin position="837"/>
        <end position="854"/>
    </location>
</feature>
<dbReference type="EMBL" id="QLNP01000073">
    <property type="protein sequence ID" value="RAM37394.1"/>
    <property type="molecule type" value="Genomic_DNA"/>
</dbReference>
<dbReference type="InterPro" id="IPR050107">
    <property type="entry name" value="ABC_carbohydrate_import_ATPase"/>
</dbReference>
<gene>
    <name evidence="12" type="ORF">DBZ45_10305</name>
</gene>
<sequence>MTSKLTPPPPSRRTQGEHVVEKIVDAGTPQVSAEPTKADLAEPAVVLSGVSKSYPGVKALSDVNFDCRPGEVHALVGENGSGKSTLIKIASGVITHDTGEVTIGGHSLAGGTVRRARKLGLVTAYQDTSLVEELTVADNIALSFNAVGERRPADLDRLLARYDLPFKPTDLVGALGPGARQLLEVARAMSHQPRVLMLDEPTAALDMQYAAHLEGLIRQSRDEGVAIVYVSHRLEEVRRLADRITVLRDGIIQGTYSGRDWKVDDIVELMVGAPTDLEFPTRTKPHTDSNRLEVKDLGGQGYGPVSINVRPGEIVGVAGAEGNGQRALLRGLIGEKRSSGEVLVDGRSVGRGGPAAALDAGISFQSGDRAVESVYGDLSVMENATAQLGPESGPFGLALPGRLREAFGKVSKQLGIVAASPYQPISGLSGGNQQKAVLARPALRRPKVLIVDEPTQGVDARARMDIYRVLSGAADEGMAVLVNSSDSAELAGMCDRVYVMSRGTVVQEIVGPTTETEIVRSFVSAAGVDESHADQVPRDAGLVSRLMTRASSHFPIFVLVILMAIVAGYAGSKSEIFWTWPNLANMLILSLPLAFVALGQQFTMLSRGFDLSIGSTMSLTVVLVSMTLPDLSPGSLLATVPLLLLTAAAIGGFNAILIGWLKINAVVATIATTGIVQGIAIILRPTPSGVIAPDLGTAVSLGVAFVPAPFIVLVVLTIALELWLYRSRMGLAVRGAGFNPEASRRIGRGVGTIRAVGLLVAAFGAVVAGLLLASQTGIGSNAVGATYSLPAFAAVFLGGAVMTGGRGSFVGAVLGAVFLSLLDNVTPLLNIPNATEQVIYGVILLVAVSGYTVAQRIRTRR</sequence>
<feature type="transmembrane region" description="Helical" evidence="10">
    <location>
        <begin position="635"/>
        <end position="658"/>
    </location>
</feature>
<dbReference type="InterPro" id="IPR003439">
    <property type="entry name" value="ABC_transporter-like_ATP-bd"/>
</dbReference>
<feature type="domain" description="ABC transporter" evidence="11">
    <location>
        <begin position="45"/>
        <end position="274"/>
    </location>
</feature>
<keyword evidence="8 10" id="KW-1133">Transmembrane helix</keyword>
<dbReference type="InterPro" id="IPR003593">
    <property type="entry name" value="AAA+_ATPase"/>
</dbReference>
<dbReference type="SUPFAM" id="SSF52540">
    <property type="entry name" value="P-loop containing nucleoside triphosphate hydrolases"/>
    <property type="match status" value="2"/>
</dbReference>
<evidence type="ECO:0000256" key="8">
    <source>
        <dbReference type="ARBA" id="ARBA00022989"/>
    </source>
</evidence>
<dbReference type="GO" id="GO:0022857">
    <property type="term" value="F:transmembrane transporter activity"/>
    <property type="evidence" value="ECO:0007669"/>
    <property type="project" value="InterPro"/>
</dbReference>
<dbReference type="GO" id="GO:0016887">
    <property type="term" value="F:ATP hydrolysis activity"/>
    <property type="evidence" value="ECO:0007669"/>
    <property type="project" value="InterPro"/>
</dbReference>
<evidence type="ECO:0000256" key="10">
    <source>
        <dbReference type="SAM" id="Phobius"/>
    </source>
</evidence>
<dbReference type="InterPro" id="IPR027417">
    <property type="entry name" value="P-loop_NTPase"/>
</dbReference>
<dbReference type="CDD" id="cd06579">
    <property type="entry name" value="TM_PBP1_transp_AraH_like"/>
    <property type="match status" value="1"/>
</dbReference>
<dbReference type="PROSITE" id="PS50893">
    <property type="entry name" value="ABC_TRANSPORTER_2"/>
    <property type="match status" value="2"/>
</dbReference>
<dbReference type="GO" id="GO:0005886">
    <property type="term" value="C:plasma membrane"/>
    <property type="evidence" value="ECO:0007669"/>
    <property type="project" value="UniProtKB-SubCell"/>
</dbReference>
<comment type="caution">
    <text evidence="12">The sequence shown here is derived from an EMBL/GenBank/DDBJ whole genome shotgun (WGS) entry which is preliminary data.</text>
</comment>
<evidence type="ECO:0000256" key="3">
    <source>
        <dbReference type="ARBA" id="ARBA00022475"/>
    </source>
</evidence>
<dbReference type="Pfam" id="PF02653">
    <property type="entry name" value="BPD_transp_2"/>
    <property type="match status" value="1"/>
</dbReference>
<feature type="transmembrane region" description="Helical" evidence="10">
    <location>
        <begin position="703"/>
        <end position="724"/>
    </location>
</feature>
<keyword evidence="3" id="KW-1003">Cell membrane</keyword>
<protein>
    <submittedName>
        <fullName evidence="12">Sugar ABC transporter ATP-binding protein</fullName>
    </submittedName>
</protein>
<comment type="subcellular location">
    <subcellularLocation>
        <location evidence="1">Cell membrane</location>
        <topology evidence="1">Multi-pass membrane protein</topology>
    </subcellularLocation>
</comment>
<dbReference type="SMART" id="SM00382">
    <property type="entry name" value="AAA"/>
    <property type="match status" value="2"/>
</dbReference>
<feature type="transmembrane region" description="Helical" evidence="10">
    <location>
        <begin position="753"/>
        <end position="773"/>
    </location>
</feature>
<name>A0A328HGX3_ARTGO</name>
<evidence type="ECO:0000313" key="13">
    <source>
        <dbReference type="Proteomes" id="UP000249166"/>
    </source>
</evidence>
<dbReference type="CDD" id="cd03216">
    <property type="entry name" value="ABC_Carb_Monos_I"/>
    <property type="match status" value="1"/>
</dbReference>
<proteinExistence type="predicted"/>
<evidence type="ECO:0000259" key="11">
    <source>
        <dbReference type="PROSITE" id="PS50893"/>
    </source>
</evidence>
<evidence type="ECO:0000256" key="9">
    <source>
        <dbReference type="ARBA" id="ARBA00023136"/>
    </source>
</evidence>
<evidence type="ECO:0000256" key="4">
    <source>
        <dbReference type="ARBA" id="ARBA00022692"/>
    </source>
</evidence>
<evidence type="ECO:0000256" key="5">
    <source>
        <dbReference type="ARBA" id="ARBA00022737"/>
    </source>
</evidence>
<dbReference type="CDD" id="cd03215">
    <property type="entry name" value="ABC_Carb_Monos_II"/>
    <property type="match status" value="1"/>
</dbReference>
<dbReference type="OrthoDB" id="7757085at2"/>
<dbReference type="AlphaFoldDB" id="A0A328HGX3"/>
<reference evidence="12 13" key="1">
    <citation type="submission" date="2018-04" db="EMBL/GenBank/DDBJ databases">
        <title>Bacteria isolated from cave deposits of Manipur.</title>
        <authorList>
            <person name="Sahoo D."/>
            <person name="Sarangthem I."/>
            <person name="Nandeibam J."/>
        </authorList>
    </citation>
    <scope>NUCLEOTIDE SEQUENCE [LARGE SCALE GENOMIC DNA]</scope>
    <source>
        <strain evidence="13">mrc11</strain>
    </source>
</reference>
<evidence type="ECO:0000256" key="1">
    <source>
        <dbReference type="ARBA" id="ARBA00004651"/>
    </source>
</evidence>
<evidence type="ECO:0000256" key="2">
    <source>
        <dbReference type="ARBA" id="ARBA00022448"/>
    </source>
</evidence>
<feature type="transmembrane region" description="Helical" evidence="10">
    <location>
        <begin position="554"/>
        <end position="571"/>
    </location>
</feature>
<keyword evidence="5" id="KW-0677">Repeat</keyword>
<keyword evidence="6" id="KW-0547">Nucleotide-binding</keyword>
<keyword evidence="7 12" id="KW-0067">ATP-binding</keyword>
<dbReference type="Pfam" id="PF00005">
    <property type="entry name" value="ABC_tran"/>
    <property type="match status" value="2"/>
</dbReference>
<dbReference type="Proteomes" id="UP000249166">
    <property type="component" value="Unassembled WGS sequence"/>
</dbReference>